<dbReference type="Proteomes" id="UP000309038">
    <property type="component" value="Unassembled WGS sequence"/>
</dbReference>
<evidence type="ECO:0000313" key="2">
    <source>
        <dbReference type="EMBL" id="THG97670.1"/>
    </source>
</evidence>
<protein>
    <submittedName>
        <fullName evidence="2">Uncharacterized protein</fullName>
    </submittedName>
</protein>
<organism evidence="2 3">
    <name type="scientific">Hermanssonia centrifuga</name>
    <dbReference type="NCBI Taxonomy" id="98765"/>
    <lineage>
        <taxon>Eukaryota</taxon>
        <taxon>Fungi</taxon>
        <taxon>Dikarya</taxon>
        <taxon>Basidiomycota</taxon>
        <taxon>Agaricomycotina</taxon>
        <taxon>Agaricomycetes</taxon>
        <taxon>Polyporales</taxon>
        <taxon>Meruliaceae</taxon>
        <taxon>Hermanssonia</taxon>
    </lineage>
</organism>
<feature type="compositionally biased region" description="Polar residues" evidence="1">
    <location>
        <begin position="181"/>
        <end position="194"/>
    </location>
</feature>
<feature type="compositionally biased region" description="Basic and acidic residues" evidence="1">
    <location>
        <begin position="288"/>
        <end position="298"/>
    </location>
</feature>
<keyword evidence="3" id="KW-1185">Reference proteome</keyword>
<feature type="compositionally biased region" description="Basic and acidic residues" evidence="1">
    <location>
        <begin position="201"/>
        <end position="223"/>
    </location>
</feature>
<sequence length="370" mass="39772">MVSISNFVMEHMIPPRPLWSLLDVLEKTIPASDDENLEEGDGTDEESSSDEDSGSDEGDGSDDDSSSDEDITGRKAFIKLKKWVEMWHPRPAEGPPVIAAAADPAIPDSEEEQPSERMLSENTATVLDSKDDTTAGTGNGEVQQEGNDNVAVSGSQSQAARSTERISVPTRLPEEDAPESHASSHYQRELTLQNVDLGVPTDRRDAIPSPGHDLDFTTERDSGDVSGSSTELRVGRSDSLEVAASDNPRLTAPTLQLNLSASDGSPPGTWTLSHGNTAHTDTPLAFSDDVRSPDDPEHLSSPTLHPPGSTPDLGQIITHSPGTNSDEDVQLAEQSWNPVVHSDQASESIEMAKLGVERLEHNTVYRSSRI</sequence>
<feature type="compositionally biased region" description="Polar residues" evidence="1">
    <location>
        <begin position="134"/>
        <end position="161"/>
    </location>
</feature>
<feature type="compositionally biased region" description="Low complexity" evidence="1">
    <location>
        <begin position="98"/>
        <end position="107"/>
    </location>
</feature>
<gene>
    <name evidence="2" type="ORF">EW026_g4366</name>
</gene>
<dbReference type="AlphaFoldDB" id="A0A4S4KIG1"/>
<accession>A0A4S4KIG1</accession>
<feature type="region of interest" description="Disordered" evidence="1">
    <location>
        <begin position="89"/>
        <end position="327"/>
    </location>
</feature>
<dbReference type="EMBL" id="SGPJ01000155">
    <property type="protein sequence ID" value="THG97670.1"/>
    <property type="molecule type" value="Genomic_DNA"/>
</dbReference>
<reference evidence="2 3" key="1">
    <citation type="submission" date="2019-02" db="EMBL/GenBank/DDBJ databases">
        <title>Genome sequencing of the rare red list fungi Phlebia centrifuga.</title>
        <authorList>
            <person name="Buettner E."/>
            <person name="Kellner H."/>
        </authorList>
    </citation>
    <scope>NUCLEOTIDE SEQUENCE [LARGE SCALE GENOMIC DNA]</scope>
    <source>
        <strain evidence="2 3">DSM 108282</strain>
    </source>
</reference>
<proteinExistence type="predicted"/>
<name>A0A4S4KIG1_9APHY</name>
<feature type="region of interest" description="Disordered" evidence="1">
    <location>
        <begin position="30"/>
        <end position="73"/>
    </location>
</feature>
<evidence type="ECO:0000313" key="3">
    <source>
        <dbReference type="Proteomes" id="UP000309038"/>
    </source>
</evidence>
<evidence type="ECO:0000256" key="1">
    <source>
        <dbReference type="SAM" id="MobiDB-lite"/>
    </source>
</evidence>
<feature type="compositionally biased region" description="Polar residues" evidence="1">
    <location>
        <begin position="253"/>
        <end position="280"/>
    </location>
</feature>
<feature type="compositionally biased region" description="Acidic residues" evidence="1">
    <location>
        <begin position="32"/>
        <end position="70"/>
    </location>
</feature>
<comment type="caution">
    <text evidence="2">The sequence shown here is derived from an EMBL/GenBank/DDBJ whole genome shotgun (WGS) entry which is preliminary data.</text>
</comment>